<feature type="region of interest" description="Disordered" evidence="4">
    <location>
        <begin position="33"/>
        <end position="64"/>
    </location>
</feature>
<proteinExistence type="predicted"/>
<dbReference type="InterPro" id="IPR012910">
    <property type="entry name" value="Plug_dom"/>
</dbReference>
<evidence type="ECO:0000259" key="5">
    <source>
        <dbReference type="Pfam" id="PF07715"/>
    </source>
</evidence>
<evidence type="ECO:0000256" key="3">
    <source>
        <dbReference type="ARBA" id="ARBA00023237"/>
    </source>
</evidence>
<dbReference type="InterPro" id="IPR036942">
    <property type="entry name" value="Beta-barrel_TonB_sf"/>
</dbReference>
<accession>A0ABQ0NYS9</accession>
<evidence type="ECO:0000313" key="6">
    <source>
        <dbReference type="EMBL" id="GBQ06857.1"/>
    </source>
</evidence>
<feature type="domain" description="TonB-dependent receptor plug" evidence="5">
    <location>
        <begin position="86"/>
        <end position="185"/>
    </location>
</feature>
<dbReference type="Pfam" id="PF07715">
    <property type="entry name" value="Plug"/>
    <property type="match status" value="1"/>
</dbReference>
<keyword evidence="7" id="KW-1185">Reference proteome</keyword>
<dbReference type="InterPro" id="IPR037066">
    <property type="entry name" value="Plug_dom_sf"/>
</dbReference>
<feature type="compositionally biased region" description="Basic residues" evidence="4">
    <location>
        <begin position="46"/>
        <end position="57"/>
    </location>
</feature>
<dbReference type="Gene3D" id="2.170.130.10">
    <property type="entry name" value="TonB-dependent receptor, plug domain"/>
    <property type="match status" value="1"/>
</dbReference>
<keyword evidence="6" id="KW-0675">Receptor</keyword>
<protein>
    <submittedName>
        <fullName evidence="6">TonB-dependent receptor</fullName>
    </submittedName>
</protein>
<name>A0ABQ0NYS9_9PROT</name>
<sequence length="797" mass="88492">MPDALRRHFLLSSVVMFSWTGLAYGQSAVAPHAREMSKKQSTSTVPKHRTGTHKKKSMMAQSPETLSVRVNRHVSHGAEMAVPKSIMKQYVPGTSPYRALDRMPGVSFMSTDPFGIDSFGANLYMRGFFMNQLGVTVDGVPLNDQTYQSVAGMSLASAIISDDIDSTTVSQGGGGVDVPSTNTLGGTIRFESSNPNDKMGGKVSQGFGSYDSYRTYIRFDSGRLNQSGTKFYTSYARTDAGMWEGAGRQFQQQVDAKLVQPLGERSKLSAFFNWSDLQQWNYPDLSAGIIQNLGWRVPHLYPDYKRAYGVAQQCQNNSNPTVPGYSGAPGISSCQTALYDGGQREINYMGGLNLDLALTDRLSWHTTLYGHSQTGYYSYSDYEDPTSAEVPLSEEVWQNRQERYGISSSLRYHLGRHHIEGGIWYENDNQQAGVYNYPQPALGQGAPLKAIGPYTTYGAGRQRYNFDWRTNVVQTHIQDTVNILPGLTFNAGFRSMIAQTSGGANANDADWTGASQLPNGTLNATRAFLPHFNLDWHLNRQNEFYIDVAENMRAYEVSGFGVANSLYSVQDQATFQQQKSVAKPSRAWTYMGGYRFTSHFVQLDATVYHSTLLHQLSAAAVGTLTNPVSQVIDFGRISMTGANGIVTVMPLPGLSITNSLSYNKGTYDRDVNTPNGSWNLKGKNIVNYPAWMYKTSIAYSWRGAIVHFDANYYGKRYYSYLNDTSVGSYWVANTGMSYRFKKLAGVRDVVVSFNVYNLFNNKYISTMGENNNPVQGDYQSMQRGSPRQFFGTVSAAF</sequence>
<dbReference type="EMBL" id="BAQD01000015">
    <property type="protein sequence ID" value="GBQ06857.1"/>
    <property type="molecule type" value="Genomic_DNA"/>
</dbReference>
<evidence type="ECO:0000256" key="2">
    <source>
        <dbReference type="ARBA" id="ARBA00023136"/>
    </source>
</evidence>
<keyword evidence="3" id="KW-0998">Cell outer membrane</keyword>
<organism evidence="6 7">
    <name type="scientific">Saccharibacter floricola DSM 15669</name>
    <dbReference type="NCBI Taxonomy" id="1123227"/>
    <lineage>
        <taxon>Bacteria</taxon>
        <taxon>Pseudomonadati</taxon>
        <taxon>Pseudomonadota</taxon>
        <taxon>Alphaproteobacteria</taxon>
        <taxon>Acetobacterales</taxon>
        <taxon>Acetobacteraceae</taxon>
        <taxon>Saccharibacter</taxon>
    </lineage>
</organism>
<evidence type="ECO:0000256" key="4">
    <source>
        <dbReference type="SAM" id="MobiDB-lite"/>
    </source>
</evidence>
<keyword evidence="2" id="KW-0472">Membrane</keyword>
<dbReference type="SUPFAM" id="SSF56935">
    <property type="entry name" value="Porins"/>
    <property type="match status" value="1"/>
</dbReference>
<dbReference type="Gene3D" id="2.40.170.20">
    <property type="entry name" value="TonB-dependent receptor, beta-barrel domain"/>
    <property type="match status" value="1"/>
</dbReference>
<comment type="subcellular location">
    <subcellularLocation>
        <location evidence="1">Cell outer membrane</location>
    </subcellularLocation>
</comment>
<evidence type="ECO:0000313" key="7">
    <source>
        <dbReference type="Proteomes" id="UP001062901"/>
    </source>
</evidence>
<reference evidence="6" key="1">
    <citation type="submission" date="2013-04" db="EMBL/GenBank/DDBJ databases">
        <title>The genome sequencing project of 58 acetic acid bacteria.</title>
        <authorList>
            <person name="Okamoto-Kainuma A."/>
            <person name="Ishikawa M."/>
            <person name="Umino S."/>
            <person name="Koizumi Y."/>
            <person name="Shiwa Y."/>
            <person name="Yoshikawa H."/>
            <person name="Matsutani M."/>
            <person name="Matsushita K."/>
        </authorList>
    </citation>
    <scope>NUCLEOTIDE SEQUENCE</scope>
    <source>
        <strain evidence="6">DSM 15669</strain>
    </source>
</reference>
<comment type="caution">
    <text evidence="6">The sequence shown here is derived from an EMBL/GenBank/DDBJ whole genome shotgun (WGS) entry which is preliminary data.</text>
</comment>
<evidence type="ECO:0000256" key="1">
    <source>
        <dbReference type="ARBA" id="ARBA00004442"/>
    </source>
</evidence>
<gene>
    <name evidence="6" type="ORF">AA15669_1120</name>
</gene>
<dbReference type="Proteomes" id="UP001062901">
    <property type="component" value="Unassembled WGS sequence"/>
</dbReference>